<feature type="transmembrane region" description="Helical" evidence="8">
    <location>
        <begin position="496"/>
        <end position="514"/>
    </location>
</feature>
<keyword evidence="7 8" id="KW-0472">Membrane</keyword>
<evidence type="ECO:0000313" key="10">
    <source>
        <dbReference type="EMBL" id="SIQ63627.1"/>
    </source>
</evidence>
<feature type="transmembrane region" description="Helical" evidence="8">
    <location>
        <begin position="233"/>
        <end position="256"/>
    </location>
</feature>
<evidence type="ECO:0000259" key="9">
    <source>
        <dbReference type="PROSITE" id="PS50928"/>
    </source>
</evidence>
<dbReference type="PROSITE" id="PS50928">
    <property type="entry name" value="ABC_TM1"/>
    <property type="match status" value="2"/>
</dbReference>
<dbReference type="RefSeq" id="WP_076489124.1">
    <property type="nucleotide sequence ID" value="NZ_FTMS01000012.1"/>
</dbReference>
<evidence type="ECO:0000256" key="8">
    <source>
        <dbReference type="RuleBase" id="RU363032"/>
    </source>
</evidence>
<evidence type="ECO:0000256" key="4">
    <source>
        <dbReference type="ARBA" id="ARBA00022519"/>
    </source>
</evidence>
<dbReference type="Proteomes" id="UP000186400">
    <property type="component" value="Unassembled WGS sequence"/>
</dbReference>
<dbReference type="Gene3D" id="1.10.3720.10">
    <property type="entry name" value="MetI-like"/>
    <property type="match status" value="2"/>
</dbReference>
<evidence type="ECO:0000256" key="6">
    <source>
        <dbReference type="ARBA" id="ARBA00022989"/>
    </source>
</evidence>
<feature type="transmembrane region" description="Helical" evidence="8">
    <location>
        <begin position="327"/>
        <end position="349"/>
    </location>
</feature>
<sequence>MRSRGSARAPFLLYLPPGMIALAMVVPLGYLLLRTLEADPGHLADLIWRGRSWILLRNTLQLTAAVVAGTTAISLPLAWLLTRTDLPGAKTITIAAVLPLAVPGYVMAYALLSLGGQNGLAASLGFPLQRLSGLAGAATALTLYAFPYTFLNLRSAFLSLDPGLEEAARSLGYSPWRVFLRVTLPLIMPGLIAGSLIVSIYTLGDFGAVALMRFEVFSFAIYTQYASAFDRSYAAALALMLMALTALPLALEAWFLKNRHLARVGSGVSRQVNRVSLGWWMPGALLFVGAILMASVGLPALILLHWMRLQPPWGELPRVITAFGNSVSAALPAALVAVAAAVPLAYLRVRYPSGWSRAAERIAFTGYAVPPLALGLAMVFFSLRAVPGLYQTRTLLVITYGLNFLALAIGPIRNALMAAPRNLEEAARSMGRSPAAAFFLALFPLLRKGIFAALTLVFVMVMKELPLAVLLAPTGFTTLSTAVFSRTSEALLAEAAPYAAAIVLFSSLFVGLMIRGESPQPRDQSPREPSQGGSP</sequence>
<dbReference type="InterPro" id="IPR000515">
    <property type="entry name" value="MetI-like"/>
</dbReference>
<dbReference type="CDD" id="cd06261">
    <property type="entry name" value="TM_PBP2"/>
    <property type="match status" value="2"/>
</dbReference>
<feature type="transmembrane region" description="Helical" evidence="8">
    <location>
        <begin position="92"/>
        <end position="111"/>
    </location>
</feature>
<evidence type="ECO:0000256" key="5">
    <source>
        <dbReference type="ARBA" id="ARBA00022692"/>
    </source>
</evidence>
<proteinExistence type="inferred from homology"/>
<feature type="domain" description="ABC transmembrane type-1" evidence="9">
    <location>
        <begin position="56"/>
        <end position="250"/>
    </location>
</feature>
<feature type="transmembrane region" description="Helical" evidence="8">
    <location>
        <begin position="437"/>
        <end position="459"/>
    </location>
</feature>
<dbReference type="GO" id="GO:0005886">
    <property type="term" value="C:plasma membrane"/>
    <property type="evidence" value="ECO:0007669"/>
    <property type="project" value="UniProtKB-SubCell"/>
</dbReference>
<reference evidence="10 11" key="1">
    <citation type="submission" date="2017-01" db="EMBL/GenBank/DDBJ databases">
        <authorList>
            <person name="Mah S.A."/>
            <person name="Swanson W.J."/>
            <person name="Moy G.W."/>
            <person name="Vacquier V.D."/>
        </authorList>
    </citation>
    <scope>NUCLEOTIDE SEQUENCE [LARGE SCALE GENOMIC DNA]</scope>
    <source>
        <strain evidence="10 11">ASpG1</strain>
    </source>
</reference>
<feature type="transmembrane region" description="Helical" evidence="8">
    <location>
        <begin position="12"/>
        <end position="33"/>
    </location>
</feature>
<evidence type="ECO:0000256" key="7">
    <source>
        <dbReference type="ARBA" id="ARBA00023136"/>
    </source>
</evidence>
<keyword evidence="6 8" id="KW-1133">Transmembrane helix</keyword>
<feature type="domain" description="ABC transmembrane type-1" evidence="9">
    <location>
        <begin position="323"/>
        <end position="514"/>
    </location>
</feature>
<evidence type="ECO:0000313" key="11">
    <source>
        <dbReference type="Proteomes" id="UP000186400"/>
    </source>
</evidence>
<accession>A0A1N6UDJ8</accession>
<dbReference type="Pfam" id="PF00528">
    <property type="entry name" value="BPD_transp_1"/>
    <property type="match status" value="2"/>
</dbReference>
<dbReference type="GO" id="GO:0055085">
    <property type="term" value="P:transmembrane transport"/>
    <property type="evidence" value="ECO:0007669"/>
    <property type="project" value="InterPro"/>
</dbReference>
<protein>
    <submittedName>
        <fullName evidence="10">Iron(III) transport system permease protein</fullName>
    </submittedName>
</protein>
<comment type="similarity">
    <text evidence="8">Belongs to the binding-protein-dependent transport system permease family.</text>
</comment>
<feature type="transmembrane region" description="Helical" evidence="8">
    <location>
        <begin position="361"/>
        <end position="383"/>
    </location>
</feature>
<evidence type="ECO:0000256" key="1">
    <source>
        <dbReference type="ARBA" id="ARBA00004429"/>
    </source>
</evidence>
<dbReference type="EMBL" id="FTMS01000012">
    <property type="protein sequence ID" value="SIQ63627.1"/>
    <property type="molecule type" value="Genomic_DNA"/>
</dbReference>
<dbReference type="PANTHER" id="PTHR43357:SF3">
    <property type="entry name" value="FE(3+)-TRANSPORT SYSTEM PERMEASE PROTEIN FBPB 2"/>
    <property type="match status" value="1"/>
</dbReference>
<dbReference type="AlphaFoldDB" id="A0A1N6UDJ8"/>
<keyword evidence="2 8" id="KW-0813">Transport</keyword>
<evidence type="ECO:0000256" key="3">
    <source>
        <dbReference type="ARBA" id="ARBA00022475"/>
    </source>
</evidence>
<keyword evidence="11" id="KW-1185">Reference proteome</keyword>
<gene>
    <name evidence="10" type="ORF">SAMN05920897_11225</name>
</gene>
<dbReference type="InterPro" id="IPR035906">
    <property type="entry name" value="MetI-like_sf"/>
</dbReference>
<keyword evidence="4" id="KW-0997">Cell inner membrane</keyword>
<comment type="subcellular location">
    <subcellularLocation>
        <location evidence="1">Cell inner membrane</location>
        <topology evidence="1">Multi-pass membrane protein</topology>
    </subcellularLocation>
    <subcellularLocation>
        <location evidence="8">Cell membrane</location>
        <topology evidence="8">Multi-pass membrane protein</topology>
    </subcellularLocation>
</comment>
<dbReference type="STRING" id="159291.SAMN05920897_11225"/>
<dbReference type="OrthoDB" id="9795403at2"/>
<evidence type="ECO:0000256" key="2">
    <source>
        <dbReference type="ARBA" id="ARBA00022448"/>
    </source>
</evidence>
<feature type="transmembrane region" description="Helical" evidence="8">
    <location>
        <begin position="131"/>
        <end position="151"/>
    </location>
</feature>
<feature type="transmembrane region" description="Helical" evidence="8">
    <location>
        <begin position="277"/>
        <end position="307"/>
    </location>
</feature>
<keyword evidence="5 8" id="KW-0812">Transmembrane</keyword>
<name>A0A1N6UDJ8_9SPIO</name>
<organism evidence="10 11">
    <name type="scientific">Alkalispirochaeta americana</name>
    <dbReference type="NCBI Taxonomy" id="159291"/>
    <lineage>
        <taxon>Bacteria</taxon>
        <taxon>Pseudomonadati</taxon>
        <taxon>Spirochaetota</taxon>
        <taxon>Spirochaetia</taxon>
        <taxon>Spirochaetales</taxon>
        <taxon>Spirochaetaceae</taxon>
        <taxon>Alkalispirochaeta</taxon>
    </lineage>
</organism>
<feature type="transmembrane region" description="Helical" evidence="8">
    <location>
        <begin position="60"/>
        <end position="80"/>
    </location>
</feature>
<dbReference type="PANTHER" id="PTHR43357">
    <property type="entry name" value="INNER MEMBRANE ABC TRANSPORTER PERMEASE PROTEIN YDCV"/>
    <property type="match status" value="1"/>
</dbReference>
<feature type="transmembrane region" description="Helical" evidence="8">
    <location>
        <begin position="395"/>
        <end position="416"/>
    </location>
</feature>
<feature type="transmembrane region" description="Helical" evidence="8">
    <location>
        <begin position="178"/>
        <end position="203"/>
    </location>
</feature>
<dbReference type="SUPFAM" id="SSF161098">
    <property type="entry name" value="MetI-like"/>
    <property type="match status" value="2"/>
</dbReference>
<keyword evidence="3" id="KW-1003">Cell membrane</keyword>